<dbReference type="FunFam" id="3.30.565.10:FF:000006">
    <property type="entry name" value="Sensor histidine kinase WalK"/>
    <property type="match status" value="1"/>
</dbReference>
<dbReference type="InterPro" id="IPR036890">
    <property type="entry name" value="HATPase_C_sf"/>
</dbReference>
<dbReference type="SUPFAM" id="SSF55785">
    <property type="entry name" value="PYP-like sensor domain (PAS domain)"/>
    <property type="match status" value="2"/>
</dbReference>
<dbReference type="CDD" id="cd00082">
    <property type="entry name" value="HisKA"/>
    <property type="match status" value="1"/>
</dbReference>
<name>A0A512BB38_9BACT</name>
<dbReference type="Pfam" id="PF02518">
    <property type="entry name" value="HATPase_c"/>
    <property type="match status" value="1"/>
</dbReference>
<feature type="domain" description="PAS" evidence="8">
    <location>
        <begin position="300"/>
        <end position="353"/>
    </location>
</feature>
<dbReference type="OrthoDB" id="9766459at2"/>
<dbReference type="InterPro" id="IPR000014">
    <property type="entry name" value="PAS"/>
</dbReference>
<dbReference type="Gene3D" id="1.10.287.130">
    <property type="match status" value="1"/>
</dbReference>
<evidence type="ECO:0000259" key="9">
    <source>
        <dbReference type="PROSITE" id="PS50113"/>
    </source>
</evidence>
<feature type="domain" description="PAS" evidence="8">
    <location>
        <begin position="167"/>
        <end position="237"/>
    </location>
</feature>
<comment type="catalytic activity">
    <reaction evidence="1">
        <text>ATP + protein L-histidine = ADP + protein N-phospho-L-histidine.</text>
        <dbReference type="EC" id="2.7.13.3"/>
    </reaction>
</comment>
<evidence type="ECO:0000313" key="10">
    <source>
        <dbReference type="EMBL" id="GEO09189.1"/>
    </source>
</evidence>
<dbReference type="InterPro" id="IPR005467">
    <property type="entry name" value="His_kinase_dom"/>
</dbReference>
<dbReference type="InterPro" id="IPR000700">
    <property type="entry name" value="PAS-assoc_C"/>
</dbReference>
<dbReference type="InterPro" id="IPR013767">
    <property type="entry name" value="PAS_fold"/>
</dbReference>
<dbReference type="PANTHER" id="PTHR43304">
    <property type="entry name" value="PHYTOCHROME-LIKE PROTEIN CPH1"/>
    <property type="match status" value="1"/>
</dbReference>
<keyword evidence="4" id="KW-0808">Transferase</keyword>
<dbReference type="EMBL" id="BJYT01000005">
    <property type="protein sequence ID" value="GEO09189.1"/>
    <property type="molecule type" value="Genomic_DNA"/>
</dbReference>
<dbReference type="InterPro" id="IPR003661">
    <property type="entry name" value="HisK_dim/P_dom"/>
</dbReference>
<dbReference type="InterPro" id="IPR004358">
    <property type="entry name" value="Sig_transdc_His_kin-like_C"/>
</dbReference>
<dbReference type="Pfam" id="PF00989">
    <property type="entry name" value="PAS"/>
    <property type="match status" value="2"/>
</dbReference>
<organism evidence="10 11">
    <name type="scientific">Segetibacter aerophilus</name>
    <dbReference type="NCBI Taxonomy" id="670293"/>
    <lineage>
        <taxon>Bacteria</taxon>
        <taxon>Pseudomonadati</taxon>
        <taxon>Bacteroidota</taxon>
        <taxon>Chitinophagia</taxon>
        <taxon>Chitinophagales</taxon>
        <taxon>Chitinophagaceae</taxon>
        <taxon>Segetibacter</taxon>
    </lineage>
</organism>
<dbReference type="PRINTS" id="PR00344">
    <property type="entry name" value="BCTRLSENSOR"/>
</dbReference>
<dbReference type="Gene3D" id="3.30.450.20">
    <property type="entry name" value="PAS domain"/>
    <property type="match status" value="2"/>
</dbReference>
<accession>A0A512BB38</accession>
<dbReference type="GO" id="GO:0006355">
    <property type="term" value="P:regulation of DNA-templated transcription"/>
    <property type="evidence" value="ECO:0007669"/>
    <property type="project" value="InterPro"/>
</dbReference>
<dbReference type="Proteomes" id="UP000321513">
    <property type="component" value="Unassembled WGS sequence"/>
</dbReference>
<dbReference type="InterPro" id="IPR003594">
    <property type="entry name" value="HATPase_dom"/>
</dbReference>
<feature type="domain" description="Histidine kinase" evidence="7">
    <location>
        <begin position="446"/>
        <end position="659"/>
    </location>
</feature>
<dbReference type="SMART" id="SM00091">
    <property type="entry name" value="PAS"/>
    <property type="match status" value="2"/>
</dbReference>
<evidence type="ECO:0000256" key="4">
    <source>
        <dbReference type="ARBA" id="ARBA00022679"/>
    </source>
</evidence>
<feature type="coiled-coil region" evidence="6">
    <location>
        <begin position="414"/>
        <end position="446"/>
    </location>
</feature>
<dbReference type="Gene3D" id="3.30.565.10">
    <property type="entry name" value="Histidine kinase-like ATPase, C-terminal domain"/>
    <property type="match status" value="1"/>
</dbReference>
<dbReference type="AlphaFoldDB" id="A0A512BB38"/>
<dbReference type="RefSeq" id="WP_147203314.1">
    <property type="nucleotide sequence ID" value="NZ_BJYT01000005.1"/>
</dbReference>
<dbReference type="SUPFAM" id="SSF47384">
    <property type="entry name" value="Homodimeric domain of signal transducing histidine kinase"/>
    <property type="match status" value="1"/>
</dbReference>
<dbReference type="PROSITE" id="PS50112">
    <property type="entry name" value="PAS"/>
    <property type="match status" value="2"/>
</dbReference>
<evidence type="ECO:0000256" key="5">
    <source>
        <dbReference type="ARBA" id="ARBA00022777"/>
    </source>
</evidence>
<dbReference type="EC" id="2.7.13.3" evidence="2"/>
<proteinExistence type="predicted"/>
<dbReference type="SMART" id="SM00387">
    <property type="entry name" value="HATPase_c"/>
    <property type="match status" value="1"/>
</dbReference>
<keyword evidence="3" id="KW-0597">Phosphoprotein</keyword>
<dbReference type="PANTHER" id="PTHR43304:SF1">
    <property type="entry name" value="PAC DOMAIN-CONTAINING PROTEIN"/>
    <property type="match status" value="1"/>
</dbReference>
<dbReference type="PROSITE" id="PS50113">
    <property type="entry name" value="PAC"/>
    <property type="match status" value="1"/>
</dbReference>
<dbReference type="InterPro" id="IPR052162">
    <property type="entry name" value="Sensor_kinase/Photoreceptor"/>
</dbReference>
<reference evidence="10 11" key="1">
    <citation type="submission" date="2019-07" db="EMBL/GenBank/DDBJ databases">
        <title>Whole genome shotgun sequence of Segetibacter aerophilus NBRC 106135.</title>
        <authorList>
            <person name="Hosoyama A."/>
            <person name="Uohara A."/>
            <person name="Ohji S."/>
            <person name="Ichikawa N."/>
        </authorList>
    </citation>
    <scope>NUCLEOTIDE SEQUENCE [LARGE SCALE GENOMIC DNA]</scope>
    <source>
        <strain evidence="10 11">NBRC 106135</strain>
    </source>
</reference>
<evidence type="ECO:0000259" key="7">
    <source>
        <dbReference type="PROSITE" id="PS50109"/>
    </source>
</evidence>
<keyword evidence="6" id="KW-0175">Coiled coil</keyword>
<dbReference type="InterPro" id="IPR036097">
    <property type="entry name" value="HisK_dim/P_sf"/>
</dbReference>
<comment type="caution">
    <text evidence="10">The sequence shown here is derived from an EMBL/GenBank/DDBJ whole genome shotgun (WGS) entry which is preliminary data.</text>
</comment>
<evidence type="ECO:0000313" key="11">
    <source>
        <dbReference type="Proteomes" id="UP000321513"/>
    </source>
</evidence>
<protein>
    <recommendedName>
        <fullName evidence="2">histidine kinase</fullName>
        <ecNumber evidence="2">2.7.13.3</ecNumber>
    </recommendedName>
</protein>
<dbReference type="GO" id="GO:0000155">
    <property type="term" value="F:phosphorelay sensor kinase activity"/>
    <property type="evidence" value="ECO:0007669"/>
    <property type="project" value="InterPro"/>
</dbReference>
<keyword evidence="11" id="KW-1185">Reference proteome</keyword>
<keyword evidence="5" id="KW-0418">Kinase</keyword>
<evidence type="ECO:0000259" key="8">
    <source>
        <dbReference type="PROSITE" id="PS50112"/>
    </source>
</evidence>
<evidence type="ECO:0000256" key="1">
    <source>
        <dbReference type="ARBA" id="ARBA00000085"/>
    </source>
</evidence>
<dbReference type="NCBIfam" id="TIGR00229">
    <property type="entry name" value="sensory_box"/>
    <property type="match status" value="2"/>
</dbReference>
<gene>
    <name evidence="10" type="ORF">SAE01_16850</name>
</gene>
<evidence type="ECO:0000256" key="2">
    <source>
        <dbReference type="ARBA" id="ARBA00012438"/>
    </source>
</evidence>
<feature type="domain" description="PAC" evidence="9">
    <location>
        <begin position="378"/>
        <end position="428"/>
    </location>
</feature>
<sequence length="667" mass="76080">MLPNETPDEYKSLYLKDYASFVFQNKLEDFVSAYLINIHTNKVPLLQFFSHLSDEQLMAAAREGIVRLLKGIENGNAIDDVKENLRQWKLNLIPNIPRDAISLKDITLIYSAQKLSFQSFLPYYTTEVAVATQVFSEIDLFYKQVQEMALGILDIITKEEYKKRLESDEKYRNLFDNASDLIHIADTSGRILYVNNAWLSTLGYKPIELEGKHIFGFIKPEEAEHYKAIRQKAIEEKQPSISTRINFIKADGQEITVEGSINYKYKDGELDYSTALLHDITTNLTHEKQIQFYLHRLADQEKNLRDIIENAPDGVIVIDKDNTIILWNPKSEEIFGWHKEEAIGKKITEIIVPPALRAAHTGGVSRFMLTKQAKILNQTVEVPALHKNGDQFYISLTVSHSTQNGKDLFIAFLRDISKQKKNELELENKRNQLEKSNKELEQYAWLTSHDLKEPLRKILTFSDALLKKDDNGLTEHAFSYIQKINSSAGRMKSLIEAVLAYSNVSTDSDLFVETDLNAILKGVLDDLEIIIETKNAIIKADALPVVEAIPIQMTQLFQNLISNSIKYTKSEKRPEIRICCKPKLEGFEIMINDNGIGFEKAYYDKIFQVFQRLHNRSYEGTGIGLALCKKIAETHQGTIHAESEVGIGSTFIIYLPEKHAPVNSPAI</sequence>
<evidence type="ECO:0000256" key="3">
    <source>
        <dbReference type="ARBA" id="ARBA00022553"/>
    </source>
</evidence>
<dbReference type="SUPFAM" id="SSF55874">
    <property type="entry name" value="ATPase domain of HSP90 chaperone/DNA topoisomerase II/histidine kinase"/>
    <property type="match status" value="1"/>
</dbReference>
<dbReference type="InterPro" id="IPR035965">
    <property type="entry name" value="PAS-like_dom_sf"/>
</dbReference>
<dbReference type="Pfam" id="PF00512">
    <property type="entry name" value="HisKA"/>
    <property type="match status" value="1"/>
</dbReference>
<dbReference type="PROSITE" id="PS50109">
    <property type="entry name" value="HIS_KIN"/>
    <property type="match status" value="1"/>
</dbReference>
<evidence type="ECO:0000256" key="6">
    <source>
        <dbReference type="SAM" id="Coils"/>
    </source>
</evidence>
<dbReference type="CDD" id="cd00130">
    <property type="entry name" value="PAS"/>
    <property type="match status" value="2"/>
</dbReference>